<organism evidence="2 3">
    <name type="scientific">Cognatishimia maritima</name>
    <dbReference type="NCBI Taxonomy" id="870908"/>
    <lineage>
        <taxon>Bacteria</taxon>
        <taxon>Pseudomonadati</taxon>
        <taxon>Pseudomonadota</taxon>
        <taxon>Alphaproteobacteria</taxon>
        <taxon>Rhodobacterales</taxon>
        <taxon>Paracoccaceae</taxon>
        <taxon>Cognatishimia</taxon>
    </lineage>
</organism>
<dbReference type="STRING" id="870908.SAMN04488044_0486"/>
<sequence>MRDRIPLLGTWSLLSWYNVDETGEKTHPFGQDVSGFIHYSEDGHVFVHMMTNQRPPFESNDPFVASAEEYTNAFLSHISYAGRYTFSGTQVTHNVSQSSTPNWLGTEQVRHVEIDGDHLRLSARNADFQGKRVTAFVDWERVKN</sequence>
<dbReference type="RefSeq" id="WP_072790004.1">
    <property type="nucleotide sequence ID" value="NZ_FQWM01000001.1"/>
</dbReference>
<feature type="domain" description="Lipocalin-like" evidence="1">
    <location>
        <begin position="9"/>
        <end position="142"/>
    </location>
</feature>
<reference evidence="3" key="1">
    <citation type="submission" date="2016-11" db="EMBL/GenBank/DDBJ databases">
        <authorList>
            <person name="Varghese N."/>
            <person name="Submissions S."/>
        </authorList>
    </citation>
    <scope>NUCLEOTIDE SEQUENCE [LARGE SCALE GENOMIC DNA]</scope>
    <source>
        <strain evidence="3">DSM 28223</strain>
    </source>
</reference>
<protein>
    <submittedName>
        <fullName evidence="2">Lipocalin-like domain-containing protein</fullName>
    </submittedName>
</protein>
<dbReference type="Proteomes" id="UP000184211">
    <property type="component" value="Unassembled WGS sequence"/>
</dbReference>
<proteinExistence type="predicted"/>
<dbReference type="OrthoDB" id="118834at2"/>
<name>A0A1M5IYI4_9RHOB</name>
<accession>A0A1M5IYI4</accession>
<keyword evidence="3" id="KW-1185">Reference proteome</keyword>
<dbReference type="AlphaFoldDB" id="A0A1M5IYI4"/>
<evidence type="ECO:0000313" key="3">
    <source>
        <dbReference type="Proteomes" id="UP000184211"/>
    </source>
</evidence>
<dbReference type="Pfam" id="PF13924">
    <property type="entry name" value="Lipocalin_5"/>
    <property type="match status" value="1"/>
</dbReference>
<evidence type="ECO:0000259" key="1">
    <source>
        <dbReference type="Pfam" id="PF13924"/>
    </source>
</evidence>
<evidence type="ECO:0000313" key="2">
    <source>
        <dbReference type="EMBL" id="SHG33331.1"/>
    </source>
</evidence>
<dbReference type="InterPro" id="IPR024311">
    <property type="entry name" value="Lipocalin-like"/>
</dbReference>
<dbReference type="EMBL" id="FQWM01000001">
    <property type="protein sequence ID" value="SHG33331.1"/>
    <property type="molecule type" value="Genomic_DNA"/>
</dbReference>
<gene>
    <name evidence="2" type="ORF">SAMN04488044_0486</name>
</gene>